<evidence type="ECO:0000313" key="2">
    <source>
        <dbReference type="EMBL" id="EDW56277.1"/>
    </source>
</evidence>
<name>B4I671_DROSE</name>
<feature type="compositionally biased region" description="Gly residues" evidence="1">
    <location>
        <begin position="8"/>
        <end position="17"/>
    </location>
</feature>
<proteinExistence type="predicted"/>
<protein>
    <submittedName>
        <fullName evidence="2">GM23026</fullName>
    </submittedName>
</protein>
<dbReference type="EMBL" id="CH480823">
    <property type="protein sequence ID" value="EDW56277.1"/>
    <property type="molecule type" value="Genomic_DNA"/>
</dbReference>
<feature type="compositionally biased region" description="Low complexity" evidence="1">
    <location>
        <begin position="18"/>
        <end position="31"/>
    </location>
</feature>
<keyword evidence="3" id="KW-1185">Reference proteome</keyword>
<gene>
    <name evidence="2" type="primary">Dsec\GM23026</name>
    <name evidence="2" type="ORF">Dsec_GM23026</name>
</gene>
<dbReference type="AlphaFoldDB" id="B4I671"/>
<dbReference type="Proteomes" id="UP000001292">
    <property type="component" value="Unassembled WGS sequence"/>
</dbReference>
<sequence length="120" mass="11304">MFNRQATGGAGSSGQGAGSSQPASAAPVSAGVGVGGGGGASGAAAGAGSAAGSGSGSGSGSAAPPSHSPDLYLRPLPFLDAKWLRADLIASLRNAADGAVLWDPSDSGTASWSRRPPLRS</sequence>
<dbReference type="HOGENOM" id="CLU_2052053_0_0_1"/>
<reference evidence="2 3" key="1">
    <citation type="journal article" date="2007" name="Nature">
        <title>Evolution of genes and genomes on the Drosophila phylogeny.</title>
        <authorList>
            <consortium name="Drosophila 12 Genomes Consortium"/>
            <person name="Clark A.G."/>
            <person name="Eisen M.B."/>
            <person name="Smith D.R."/>
            <person name="Bergman C.M."/>
            <person name="Oliver B."/>
            <person name="Markow T.A."/>
            <person name="Kaufman T.C."/>
            <person name="Kellis M."/>
            <person name="Gelbart W."/>
            <person name="Iyer V.N."/>
            <person name="Pollard D.A."/>
            <person name="Sackton T.B."/>
            <person name="Larracuente A.M."/>
            <person name="Singh N.D."/>
            <person name="Abad J.P."/>
            <person name="Abt D.N."/>
            <person name="Adryan B."/>
            <person name="Aguade M."/>
            <person name="Akashi H."/>
            <person name="Anderson W.W."/>
            <person name="Aquadro C.F."/>
            <person name="Ardell D.H."/>
            <person name="Arguello R."/>
            <person name="Artieri C.G."/>
            <person name="Barbash D.A."/>
            <person name="Barker D."/>
            <person name="Barsanti P."/>
            <person name="Batterham P."/>
            <person name="Batzoglou S."/>
            <person name="Begun D."/>
            <person name="Bhutkar A."/>
            <person name="Blanco E."/>
            <person name="Bosak S.A."/>
            <person name="Bradley R.K."/>
            <person name="Brand A.D."/>
            <person name="Brent M.R."/>
            <person name="Brooks A.N."/>
            <person name="Brown R.H."/>
            <person name="Butlin R.K."/>
            <person name="Caggese C."/>
            <person name="Calvi B.R."/>
            <person name="Bernardo de Carvalho A."/>
            <person name="Caspi A."/>
            <person name="Castrezana S."/>
            <person name="Celniker S.E."/>
            <person name="Chang J.L."/>
            <person name="Chapple C."/>
            <person name="Chatterji S."/>
            <person name="Chinwalla A."/>
            <person name="Civetta A."/>
            <person name="Clifton S.W."/>
            <person name="Comeron J.M."/>
            <person name="Costello J.C."/>
            <person name="Coyne J.A."/>
            <person name="Daub J."/>
            <person name="David R.G."/>
            <person name="Delcher A.L."/>
            <person name="Delehaunty K."/>
            <person name="Do C.B."/>
            <person name="Ebling H."/>
            <person name="Edwards K."/>
            <person name="Eickbush T."/>
            <person name="Evans J.D."/>
            <person name="Filipski A."/>
            <person name="Findeiss S."/>
            <person name="Freyhult E."/>
            <person name="Fulton L."/>
            <person name="Fulton R."/>
            <person name="Garcia A.C."/>
            <person name="Gardiner A."/>
            <person name="Garfield D.A."/>
            <person name="Garvin B.E."/>
            <person name="Gibson G."/>
            <person name="Gilbert D."/>
            <person name="Gnerre S."/>
            <person name="Godfrey J."/>
            <person name="Good R."/>
            <person name="Gotea V."/>
            <person name="Gravely B."/>
            <person name="Greenberg A.J."/>
            <person name="Griffiths-Jones S."/>
            <person name="Gross S."/>
            <person name="Guigo R."/>
            <person name="Gustafson E.A."/>
            <person name="Haerty W."/>
            <person name="Hahn M.W."/>
            <person name="Halligan D.L."/>
            <person name="Halpern A.L."/>
            <person name="Halter G.M."/>
            <person name="Han M.V."/>
            <person name="Heger A."/>
            <person name="Hillier L."/>
            <person name="Hinrichs A.S."/>
            <person name="Holmes I."/>
            <person name="Hoskins R.A."/>
            <person name="Hubisz M.J."/>
            <person name="Hultmark D."/>
            <person name="Huntley M.A."/>
            <person name="Jaffe D.B."/>
            <person name="Jagadeeshan S."/>
            <person name="Jeck W.R."/>
            <person name="Johnson J."/>
            <person name="Jones C.D."/>
            <person name="Jordan W.C."/>
            <person name="Karpen G.H."/>
            <person name="Kataoka E."/>
            <person name="Keightley P.D."/>
            <person name="Kheradpour P."/>
            <person name="Kirkness E.F."/>
            <person name="Koerich L.B."/>
            <person name="Kristiansen K."/>
            <person name="Kudrna D."/>
            <person name="Kulathinal R.J."/>
            <person name="Kumar S."/>
            <person name="Kwok R."/>
            <person name="Lander E."/>
            <person name="Langley C.H."/>
            <person name="Lapoint R."/>
            <person name="Lazzaro B.P."/>
            <person name="Lee S.J."/>
            <person name="Levesque L."/>
            <person name="Li R."/>
            <person name="Lin C.F."/>
            <person name="Lin M.F."/>
            <person name="Lindblad-Toh K."/>
            <person name="Llopart A."/>
            <person name="Long M."/>
            <person name="Low L."/>
            <person name="Lozovsky E."/>
            <person name="Lu J."/>
            <person name="Luo M."/>
            <person name="Machado C.A."/>
            <person name="Makalowski W."/>
            <person name="Marzo M."/>
            <person name="Matsuda M."/>
            <person name="Matzkin L."/>
            <person name="McAllister B."/>
            <person name="McBride C.S."/>
            <person name="McKernan B."/>
            <person name="McKernan K."/>
            <person name="Mendez-Lago M."/>
            <person name="Minx P."/>
            <person name="Mollenhauer M.U."/>
            <person name="Montooth K."/>
            <person name="Mount S.M."/>
            <person name="Mu X."/>
            <person name="Myers E."/>
            <person name="Negre B."/>
            <person name="Newfeld S."/>
            <person name="Nielsen R."/>
            <person name="Noor M.A."/>
            <person name="O'Grady P."/>
            <person name="Pachter L."/>
            <person name="Papaceit M."/>
            <person name="Parisi M.J."/>
            <person name="Parisi M."/>
            <person name="Parts L."/>
            <person name="Pedersen J.S."/>
            <person name="Pesole G."/>
            <person name="Phillippy A.M."/>
            <person name="Ponting C.P."/>
            <person name="Pop M."/>
            <person name="Porcelli D."/>
            <person name="Powell J.R."/>
            <person name="Prohaska S."/>
            <person name="Pruitt K."/>
            <person name="Puig M."/>
            <person name="Quesneville H."/>
            <person name="Ram K.R."/>
            <person name="Rand D."/>
            <person name="Rasmussen M.D."/>
            <person name="Reed L.K."/>
            <person name="Reenan R."/>
            <person name="Reily A."/>
            <person name="Remington K.A."/>
            <person name="Rieger T.T."/>
            <person name="Ritchie M.G."/>
            <person name="Robin C."/>
            <person name="Rogers Y.H."/>
            <person name="Rohde C."/>
            <person name="Rozas J."/>
            <person name="Rubenfield M.J."/>
            <person name="Ruiz A."/>
            <person name="Russo S."/>
            <person name="Salzberg S.L."/>
            <person name="Sanchez-Gracia A."/>
            <person name="Saranga D.J."/>
            <person name="Sato H."/>
            <person name="Schaeffer S.W."/>
            <person name="Schatz M.C."/>
            <person name="Schlenke T."/>
            <person name="Schwartz R."/>
            <person name="Segarra C."/>
            <person name="Singh R.S."/>
            <person name="Sirot L."/>
            <person name="Sirota M."/>
            <person name="Sisneros N.B."/>
            <person name="Smith C.D."/>
            <person name="Smith T.F."/>
            <person name="Spieth J."/>
            <person name="Stage D.E."/>
            <person name="Stark A."/>
            <person name="Stephan W."/>
            <person name="Strausberg R.L."/>
            <person name="Strempel S."/>
            <person name="Sturgill D."/>
            <person name="Sutton G."/>
            <person name="Sutton G.G."/>
            <person name="Tao W."/>
            <person name="Teichmann S."/>
            <person name="Tobari Y.N."/>
            <person name="Tomimura Y."/>
            <person name="Tsolas J.M."/>
            <person name="Valente V.L."/>
            <person name="Venter E."/>
            <person name="Venter J.C."/>
            <person name="Vicario S."/>
            <person name="Vieira F.G."/>
            <person name="Vilella A.J."/>
            <person name="Villasante A."/>
            <person name="Walenz B."/>
            <person name="Wang J."/>
            <person name="Wasserman M."/>
            <person name="Watts T."/>
            <person name="Wilson D."/>
            <person name="Wilson R.K."/>
            <person name="Wing R.A."/>
            <person name="Wolfner M.F."/>
            <person name="Wong A."/>
            <person name="Wong G.K."/>
            <person name="Wu C.I."/>
            <person name="Wu G."/>
            <person name="Yamamoto D."/>
            <person name="Yang H.P."/>
            <person name="Yang S.P."/>
            <person name="Yorke J.A."/>
            <person name="Yoshida K."/>
            <person name="Zdobnov E."/>
            <person name="Zhang P."/>
            <person name="Zhang Y."/>
            <person name="Zimin A.V."/>
            <person name="Baldwin J."/>
            <person name="Abdouelleil A."/>
            <person name="Abdulkadir J."/>
            <person name="Abebe A."/>
            <person name="Abera B."/>
            <person name="Abreu J."/>
            <person name="Acer S.C."/>
            <person name="Aftuck L."/>
            <person name="Alexander A."/>
            <person name="An P."/>
            <person name="Anderson E."/>
            <person name="Anderson S."/>
            <person name="Arachi H."/>
            <person name="Azer M."/>
            <person name="Bachantsang P."/>
            <person name="Barry A."/>
            <person name="Bayul T."/>
            <person name="Berlin A."/>
            <person name="Bessette D."/>
            <person name="Bloom T."/>
            <person name="Blye J."/>
            <person name="Boguslavskiy L."/>
            <person name="Bonnet C."/>
            <person name="Boukhgalter B."/>
            <person name="Bourzgui I."/>
            <person name="Brown A."/>
            <person name="Cahill P."/>
            <person name="Channer S."/>
            <person name="Cheshatsang Y."/>
            <person name="Chuda L."/>
            <person name="Citroen M."/>
            <person name="Collymore A."/>
            <person name="Cooke P."/>
            <person name="Costello M."/>
            <person name="D'Aco K."/>
            <person name="Daza R."/>
            <person name="De Haan G."/>
            <person name="DeGray S."/>
            <person name="DeMaso C."/>
            <person name="Dhargay N."/>
            <person name="Dooley K."/>
            <person name="Dooley E."/>
            <person name="Doricent M."/>
            <person name="Dorje P."/>
            <person name="Dorjee K."/>
            <person name="Dupes A."/>
            <person name="Elong R."/>
            <person name="Falk J."/>
            <person name="Farina A."/>
            <person name="Faro S."/>
            <person name="Ferguson D."/>
            <person name="Fisher S."/>
            <person name="Foley C.D."/>
            <person name="Franke A."/>
            <person name="Friedrich D."/>
            <person name="Gadbois L."/>
            <person name="Gearin G."/>
            <person name="Gearin C.R."/>
            <person name="Giannoukos G."/>
            <person name="Goode T."/>
            <person name="Graham J."/>
            <person name="Grandbois E."/>
            <person name="Grewal S."/>
            <person name="Gyaltsen K."/>
            <person name="Hafez N."/>
            <person name="Hagos B."/>
            <person name="Hall J."/>
            <person name="Henson C."/>
            <person name="Hollinger A."/>
            <person name="Honan T."/>
            <person name="Huard M.D."/>
            <person name="Hughes L."/>
            <person name="Hurhula B."/>
            <person name="Husby M.E."/>
            <person name="Kamat A."/>
            <person name="Kanga B."/>
            <person name="Kashin S."/>
            <person name="Khazanovich D."/>
            <person name="Kisner P."/>
            <person name="Lance K."/>
            <person name="Lara M."/>
            <person name="Lee W."/>
            <person name="Lennon N."/>
            <person name="Letendre F."/>
            <person name="LeVine R."/>
            <person name="Lipovsky A."/>
            <person name="Liu X."/>
            <person name="Liu J."/>
            <person name="Liu S."/>
            <person name="Lokyitsang T."/>
            <person name="Lokyitsang Y."/>
            <person name="Lubonja R."/>
            <person name="Lui A."/>
            <person name="MacDonald P."/>
            <person name="Magnisalis V."/>
            <person name="Maru K."/>
            <person name="Matthews C."/>
            <person name="McCusker W."/>
            <person name="McDonough S."/>
            <person name="Mehta T."/>
            <person name="Meldrim J."/>
            <person name="Meneus L."/>
            <person name="Mihai O."/>
            <person name="Mihalev A."/>
            <person name="Mihova T."/>
            <person name="Mittelman R."/>
            <person name="Mlenga V."/>
            <person name="Montmayeur A."/>
            <person name="Mulrain L."/>
            <person name="Navidi A."/>
            <person name="Naylor J."/>
            <person name="Negash T."/>
            <person name="Nguyen T."/>
            <person name="Nguyen N."/>
            <person name="Nicol R."/>
            <person name="Norbu C."/>
            <person name="Norbu N."/>
            <person name="Novod N."/>
            <person name="O'Neill B."/>
            <person name="Osman S."/>
            <person name="Markiewicz E."/>
            <person name="Oyono O.L."/>
            <person name="Patti C."/>
            <person name="Phunkhang P."/>
            <person name="Pierre F."/>
            <person name="Priest M."/>
            <person name="Raghuraman S."/>
            <person name="Rege F."/>
            <person name="Reyes R."/>
            <person name="Rise C."/>
            <person name="Rogov P."/>
            <person name="Ross K."/>
            <person name="Ryan E."/>
            <person name="Settipalli S."/>
            <person name="Shea T."/>
            <person name="Sherpa N."/>
            <person name="Shi L."/>
            <person name="Shih D."/>
            <person name="Sparrow T."/>
            <person name="Spaulding J."/>
            <person name="Stalker J."/>
            <person name="Stange-Thomann N."/>
            <person name="Stavropoulos S."/>
            <person name="Stone C."/>
            <person name="Strader C."/>
            <person name="Tesfaye S."/>
            <person name="Thomson T."/>
            <person name="Thoulutsang Y."/>
            <person name="Thoulutsang D."/>
            <person name="Topham K."/>
            <person name="Topping I."/>
            <person name="Tsamla T."/>
            <person name="Vassiliev H."/>
            <person name="Vo A."/>
            <person name="Wangchuk T."/>
            <person name="Wangdi T."/>
            <person name="Weiand M."/>
            <person name="Wilkinson J."/>
            <person name="Wilson A."/>
            <person name="Yadav S."/>
            <person name="Young G."/>
            <person name="Yu Q."/>
            <person name="Zembek L."/>
            <person name="Zhong D."/>
            <person name="Zimmer A."/>
            <person name="Zwirko Z."/>
            <person name="Jaffe D.B."/>
            <person name="Alvarez P."/>
            <person name="Brockman W."/>
            <person name="Butler J."/>
            <person name="Chin C."/>
            <person name="Gnerre S."/>
            <person name="Grabherr M."/>
            <person name="Kleber M."/>
            <person name="Mauceli E."/>
            <person name="MacCallum I."/>
        </authorList>
    </citation>
    <scope>NUCLEOTIDE SEQUENCE [LARGE SCALE GENOMIC DNA]</scope>
    <source>
        <strain evidence="3">Rob3c / Tucson 14021-0248.25</strain>
    </source>
</reference>
<organism evidence="3">
    <name type="scientific">Drosophila sechellia</name>
    <name type="common">Fruit fly</name>
    <dbReference type="NCBI Taxonomy" id="7238"/>
    <lineage>
        <taxon>Eukaryota</taxon>
        <taxon>Metazoa</taxon>
        <taxon>Ecdysozoa</taxon>
        <taxon>Arthropoda</taxon>
        <taxon>Hexapoda</taxon>
        <taxon>Insecta</taxon>
        <taxon>Pterygota</taxon>
        <taxon>Neoptera</taxon>
        <taxon>Endopterygota</taxon>
        <taxon>Diptera</taxon>
        <taxon>Brachycera</taxon>
        <taxon>Muscomorpha</taxon>
        <taxon>Ephydroidea</taxon>
        <taxon>Drosophilidae</taxon>
        <taxon>Drosophila</taxon>
        <taxon>Sophophora</taxon>
    </lineage>
</organism>
<evidence type="ECO:0000256" key="1">
    <source>
        <dbReference type="SAM" id="MobiDB-lite"/>
    </source>
</evidence>
<dbReference type="STRING" id="7238.B4I671"/>
<evidence type="ECO:0000313" key="3">
    <source>
        <dbReference type="Proteomes" id="UP000001292"/>
    </source>
</evidence>
<feature type="region of interest" description="Disordered" evidence="1">
    <location>
        <begin position="1"/>
        <end position="71"/>
    </location>
</feature>
<feature type="compositionally biased region" description="Gly residues" evidence="1">
    <location>
        <begin position="49"/>
        <end position="59"/>
    </location>
</feature>
<accession>B4I671</accession>
<feature type="compositionally biased region" description="Gly residues" evidence="1">
    <location>
        <begin position="32"/>
        <end position="41"/>
    </location>
</feature>
<feature type="region of interest" description="Disordered" evidence="1">
    <location>
        <begin position="100"/>
        <end position="120"/>
    </location>
</feature>